<dbReference type="GO" id="GO:0006457">
    <property type="term" value="P:protein folding"/>
    <property type="evidence" value="ECO:0007669"/>
    <property type="project" value="EnsemblFungi"/>
</dbReference>
<proteinExistence type="inferred from homology"/>
<evidence type="ECO:0000259" key="7">
    <source>
        <dbReference type="SMART" id="SM01069"/>
    </source>
</evidence>
<dbReference type="SMART" id="SM01071">
    <property type="entry name" value="CDC37_N"/>
    <property type="match status" value="1"/>
</dbReference>
<comment type="similarity">
    <text evidence="2">Belongs to the CDC37 family.</text>
</comment>
<dbReference type="GO" id="GO:0005737">
    <property type="term" value="C:cytoplasm"/>
    <property type="evidence" value="ECO:0007669"/>
    <property type="project" value="UniProtKB-SubCell"/>
</dbReference>
<dbReference type="RefSeq" id="XP_003034693.1">
    <property type="nucleotide sequence ID" value="XM_003034647.1"/>
</dbReference>
<evidence type="ECO:0000259" key="9">
    <source>
        <dbReference type="SMART" id="SM01071"/>
    </source>
</evidence>
<evidence type="ECO:0000256" key="6">
    <source>
        <dbReference type="SAM" id="MobiDB-lite"/>
    </source>
</evidence>
<keyword evidence="4" id="KW-0143">Chaperone</keyword>
<dbReference type="InterPro" id="IPR013855">
    <property type="entry name" value="Cdc37_N_dom"/>
</dbReference>
<evidence type="ECO:0000256" key="1">
    <source>
        <dbReference type="ARBA" id="ARBA00004496"/>
    </source>
</evidence>
<name>D8PY54_SCHCM</name>
<feature type="region of interest" description="Disordered" evidence="6">
    <location>
        <begin position="131"/>
        <end position="152"/>
    </location>
</feature>
<dbReference type="GO" id="GO:0051087">
    <property type="term" value="F:protein-folding chaperone binding"/>
    <property type="evidence" value="ECO:0007669"/>
    <property type="project" value="TreeGrafter"/>
</dbReference>
<dbReference type="AlphaFoldDB" id="D8PY54"/>
<dbReference type="GO" id="GO:0005634">
    <property type="term" value="C:nucleus"/>
    <property type="evidence" value="ECO:0007669"/>
    <property type="project" value="EnsemblFungi"/>
</dbReference>
<dbReference type="InParanoid" id="D8PY54"/>
<dbReference type="SUPFAM" id="SSF101391">
    <property type="entry name" value="Hsp90 co-chaperone CDC37"/>
    <property type="match status" value="1"/>
</dbReference>
<protein>
    <recommendedName>
        <fullName evidence="5">Hsp90 chaperone protein kinase-targeting subunit</fullName>
    </recommendedName>
</protein>
<organism evidence="11">
    <name type="scientific">Schizophyllum commune (strain H4-8 / FGSC 9210)</name>
    <name type="common">Split gill fungus</name>
    <dbReference type="NCBI Taxonomy" id="578458"/>
    <lineage>
        <taxon>Eukaryota</taxon>
        <taxon>Fungi</taxon>
        <taxon>Dikarya</taxon>
        <taxon>Basidiomycota</taxon>
        <taxon>Agaricomycotina</taxon>
        <taxon>Agaricomycetes</taxon>
        <taxon>Agaricomycetidae</taxon>
        <taxon>Agaricales</taxon>
        <taxon>Schizophyllaceae</taxon>
        <taxon>Schizophyllum</taxon>
    </lineage>
</organism>
<dbReference type="HOGENOM" id="CLU_033261_0_0_1"/>
<evidence type="ECO:0000256" key="4">
    <source>
        <dbReference type="ARBA" id="ARBA00023186"/>
    </source>
</evidence>
<dbReference type="eggNOG" id="KOG2260">
    <property type="taxonomic scope" value="Eukaryota"/>
</dbReference>
<feature type="region of interest" description="Disordered" evidence="6">
    <location>
        <begin position="194"/>
        <end position="260"/>
    </location>
</feature>
<comment type="subcellular location">
    <subcellularLocation>
        <location evidence="1">Cytoplasm</location>
    </subcellularLocation>
</comment>
<dbReference type="Pfam" id="PF03234">
    <property type="entry name" value="CDC37_N"/>
    <property type="match status" value="1"/>
</dbReference>
<keyword evidence="11" id="KW-1185">Reference proteome</keyword>
<keyword evidence="3" id="KW-0963">Cytoplasm</keyword>
<dbReference type="GO" id="GO:0050821">
    <property type="term" value="P:protein stabilization"/>
    <property type="evidence" value="ECO:0007669"/>
    <property type="project" value="TreeGrafter"/>
</dbReference>
<dbReference type="PANTHER" id="PTHR12800">
    <property type="entry name" value="CDC37-RELATED"/>
    <property type="match status" value="1"/>
</dbReference>
<dbReference type="Gene3D" id="1.20.58.610">
    <property type="entry name" value="Cdc37, Hsp90 binding domain"/>
    <property type="match status" value="1"/>
</dbReference>
<gene>
    <name evidence="10" type="ORF">SCHCODRAFT_67018</name>
</gene>
<dbReference type="Proteomes" id="UP000007431">
    <property type="component" value="Unassembled WGS sequence"/>
</dbReference>
<dbReference type="OrthoDB" id="440202at2759"/>
<dbReference type="STRING" id="578458.D8PY54"/>
<dbReference type="OMA" id="NYSKWDQ"/>
<feature type="compositionally biased region" description="Low complexity" evidence="6">
    <location>
        <begin position="232"/>
        <end position="249"/>
    </location>
</feature>
<dbReference type="GO" id="GO:0051082">
    <property type="term" value="F:unfolded protein binding"/>
    <property type="evidence" value="ECO:0007669"/>
    <property type="project" value="TreeGrafter"/>
</dbReference>
<dbReference type="InterPro" id="IPR013873">
    <property type="entry name" value="Cdc37_C"/>
</dbReference>
<dbReference type="SMART" id="SM01069">
    <property type="entry name" value="CDC37_C"/>
    <property type="match status" value="1"/>
</dbReference>
<evidence type="ECO:0000256" key="3">
    <source>
        <dbReference type="ARBA" id="ARBA00022490"/>
    </source>
</evidence>
<evidence type="ECO:0000313" key="11">
    <source>
        <dbReference type="Proteomes" id="UP000007431"/>
    </source>
</evidence>
<feature type="compositionally biased region" description="Basic and acidic residues" evidence="6">
    <location>
        <begin position="194"/>
        <end position="205"/>
    </location>
</feature>
<feature type="compositionally biased region" description="Basic and acidic residues" evidence="6">
    <location>
        <begin position="141"/>
        <end position="152"/>
    </location>
</feature>
<feature type="domain" description="Cdc37 Hsp90 binding" evidence="8">
    <location>
        <begin position="196"/>
        <end position="379"/>
    </location>
</feature>
<dbReference type="KEGG" id="scm:SCHCO_02570780"/>
<dbReference type="Pfam" id="PF08565">
    <property type="entry name" value="CDC37_M"/>
    <property type="match status" value="1"/>
</dbReference>
<evidence type="ECO:0000256" key="5">
    <source>
        <dbReference type="ARBA" id="ARBA00031396"/>
    </source>
</evidence>
<feature type="domain" description="Cdc37 C-terminal" evidence="7">
    <location>
        <begin position="398"/>
        <end position="492"/>
    </location>
</feature>
<evidence type="ECO:0000256" key="2">
    <source>
        <dbReference type="ARBA" id="ARBA00006222"/>
    </source>
</evidence>
<sequence length="496" mass="55222">MPLNYSKWDALEISDDSDIEGHPNVDKNSLIRWKQRDIHEKREARKARIAYLQAQIACNKVIHPRITTLLAEYDENTKSMPGTKYFNNLIEQMQANPSKECPPGNDPNKIEQTYDGMILNLLQQVADQARKKVKESNATTDSEKEERATKEIHDGLAFHVAELGKEIARHEKELEEELKEQKKHITMDDIHEGFSTKYTPHKEPEPPAPLPVTKPKKEKTKAKKQEIEVLNAGASSSAGAGPSSSTADAESSDDEEGVPELSATLEAFSKLPLRGYEKSWEFIQNHRDVFVPGASDALLVAGFRAQNQGNAKYAKQCVHQSLLIQYCEKLGGDGPRLFFNRMIKGDKRAEGVFLDDVEKTYAAIVQRVEVARQEDAEAGEPKEQIQLVPENPETQISFNVPDGPPPEHLVLEGPGTEDLDIEEVRKALQMRWDVFQAFPEDLQAALKDGSLEAVNKVLGEMEVPVAEQVVESLNLAGILNFADGGIRDETGQGAEA</sequence>
<accession>D8PY54</accession>
<dbReference type="PANTHER" id="PTHR12800:SF4">
    <property type="entry name" value="HSP90 CO-CHAPERONE CDC37"/>
    <property type="match status" value="1"/>
</dbReference>
<dbReference type="SMART" id="SM01070">
    <property type="entry name" value="CDC37_M"/>
    <property type="match status" value="1"/>
</dbReference>
<dbReference type="InterPro" id="IPR013874">
    <property type="entry name" value="Cdc37_Hsp90-bd"/>
</dbReference>
<dbReference type="InterPro" id="IPR004918">
    <property type="entry name" value="Cdc37"/>
</dbReference>
<dbReference type="GeneID" id="9586042"/>
<reference evidence="10 11" key="1">
    <citation type="journal article" date="2010" name="Nat. Biotechnol.">
        <title>Genome sequence of the model mushroom Schizophyllum commune.</title>
        <authorList>
            <person name="Ohm R.A."/>
            <person name="de Jong J.F."/>
            <person name="Lugones L.G."/>
            <person name="Aerts A."/>
            <person name="Kothe E."/>
            <person name="Stajich J.E."/>
            <person name="de Vries R.P."/>
            <person name="Record E."/>
            <person name="Levasseur A."/>
            <person name="Baker S.E."/>
            <person name="Bartholomew K.A."/>
            <person name="Coutinho P.M."/>
            <person name="Erdmann S."/>
            <person name="Fowler T.J."/>
            <person name="Gathman A.C."/>
            <person name="Lombard V."/>
            <person name="Henrissat B."/>
            <person name="Knabe N."/>
            <person name="Kuees U."/>
            <person name="Lilly W.W."/>
            <person name="Lindquist E."/>
            <person name="Lucas S."/>
            <person name="Magnuson J.K."/>
            <person name="Piumi F."/>
            <person name="Raudaskoski M."/>
            <person name="Salamov A."/>
            <person name="Schmutz J."/>
            <person name="Schwarze F.W.M.R."/>
            <person name="vanKuyk P.A."/>
            <person name="Horton J.S."/>
            <person name="Grigoriev I.V."/>
            <person name="Woesten H.A.B."/>
        </authorList>
    </citation>
    <scope>NUCLEOTIDE SEQUENCE [LARGE SCALE GENOMIC DNA]</scope>
    <source>
        <strain evidence="11">H4-8 / FGSC 9210</strain>
    </source>
</reference>
<dbReference type="GO" id="GO:0031072">
    <property type="term" value="F:heat shock protein binding"/>
    <property type="evidence" value="ECO:0007669"/>
    <property type="project" value="EnsemblFungi"/>
</dbReference>
<evidence type="ECO:0000259" key="8">
    <source>
        <dbReference type="SMART" id="SM01070"/>
    </source>
</evidence>
<dbReference type="GO" id="GO:0019901">
    <property type="term" value="F:protein kinase binding"/>
    <property type="evidence" value="ECO:0007669"/>
    <property type="project" value="InterPro"/>
</dbReference>
<dbReference type="Pfam" id="PF08564">
    <property type="entry name" value="CDC37_C"/>
    <property type="match status" value="1"/>
</dbReference>
<feature type="domain" description="Cdc37 N-terminal" evidence="9">
    <location>
        <begin position="2"/>
        <end position="197"/>
    </location>
</feature>
<dbReference type="InterPro" id="IPR038189">
    <property type="entry name" value="Cdc37_Hsp90-bd_sf"/>
</dbReference>
<dbReference type="FunCoup" id="D8PY54">
    <property type="interactions" value="459"/>
</dbReference>
<dbReference type="EMBL" id="GL377304">
    <property type="protein sequence ID" value="EFI99790.1"/>
    <property type="molecule type" value="Genomic_DNA"/>
</dbReference>
<dbReference type="VEuPathDB" id="FungiDB:SCHCODRAFT_02570780"/>
<evidence type="ECO:0000313" key="10">
    <source>
        <dbReference type="EMBL" id="EFI99790.1"/>
    </source>
</evidence>